<dbReference type="Pfam" id="PF00561">
    <property type="entry name" value="Abhydrolase_1"/>
    <property type="match status" value="1"/>
</dbReference>
<keyword evidence="3" id="KW-1133">Transmembrane helix</keyword>
<evidence type="ECO:0000259" key="4">
    <source>
        <dbReference type="Pfam" id="PF00561"/>
    </source>
</evidence>
<feature type="transmembrane region" description="Helical" evidence="3">
    <location>
        <begin position="542"/>
        <end position="559"/>
    </location>
</feature>
<feature type="transmembrane region" description="Helical" evidence="3">
    <location>
        <begin position="400"/>
        <end position="424"/>
    </location>
</feature>
<proteinExistence type="inferred from homology"/>
<feature type="transmembrane region" description="Helical" evidence="3">
    <location>
        <begin position="330"/>
        <end position="350"/>
    </location>
</feature>
<evidence type="ECO:0000256" key="3">
    <source>
        <dbReference type="SAM" id="Phobius"/>
    </source>
</evidence>
<comment type="caution">
    <text evidence="5">The sequence shown here is derived from an EMBL/GenBank/DDBJ whole genome shotgun (WGS) entry which is preliminary data.</text>
</comment>
<reference evidence="5" key="1">
    <citation type="journal article" date="2015" name="Nature">
        <title>Complex archaea that bridge the gap between prokaryotes and eukaryotes.</title>
        <authorList>
            <person name="Spang A."/>
            <person name="Saw J.H."/>
            <person name="Jorgensen S.L."/>
            <person name="Zaremba-Niedzwiedzka K."/>
            <person name="Martijn J."/>
            <person name="Lind A.E."/>
            <person name="van Eijk R."/>
            <person name="Schleper C."/>
            <person name="Guy L."/>
            <person name="Ettema T.J."/>
        </authorList>
    </citation>
    <scope>NUCLEOTIDE SEQUENCE</scope>
</reference>
<dbReference type="InterPro" id="IPR029058">
    <property type="entry name" value="AB_hydrolase_fold"/>
</dbReference>
<feature type="transmembrane region" description="Helical" evidence="3">
    <location>
        <begin position="370"/>
        <end position="388"/>
    </location>
</feature>
<evidence type="ECO:0000256" key="2">
    <source>
        <dbReference type="ARBA" id="ARBA00038115"/>
    </source>
</evidence>
<accession>A0A0F9YQL1</accession>
<gene>
    <name evidence="5" type="ORF">LCGC14_0062050</name>
</gene>
<dbReference type="PRINTS" id="PR00111">
    <property type="entry name" value="ABHYDROLASE"/>
</dbReference>
<dbReference type="SUPFAM" id="SSF53474">
    <property type="entry name" value="alpha/beta-Hydrolases"/>
    <property type="match status" value="1"/>
</dbReference>
<dbReference type="GO" id="GO:0016788">
    <property type="term" value="F:hydrolase activity, acting on ester bonds"/>
    <property type="evidence" value="ECO:0007669"/>
    <property type="project" value="UniProtKB-ARBA"/>
</dbReference>
<dbReference type="AlphaFoldDB" id="A0A0F9YQL1"/>
<dbReference type="Gene3D" id="3.40.50.1820">
    <property type="entry name" value="alpha/beta hydrolase"/>
    <property type="match status" value="1"/>
</dbReference>
<keyword evidence="1" id="KW-0378">Hydrolase</keyword>
<name>A0A0F9YQL1_9ZZZZ</name>
<feature type="transmembrane region" description="Helical" evidence="3">
    <location>
        <begin position="288"/>
        <end position="310"/>
    </location>
</feature>
<sequence>MSDKPNWRTFIVACLLILAGSLLAHQIQTAGNIEIKDVRFTGANGNTLSALLYIPDNATADTPAPGILAVHGYINSREVQSGFAIEFARRGYVVLALDQAGHGYSDAPAFANGFGGPAALSYLRSLDIVDTNNIGLEGHSMGGWTVLAAAAAAPDAYRSMVLQGSSTGSGMALPGTPDWPRNVSVVFAQYDEFAPLMWEVAEGRNAADSTKLQALFGTSAPIVEGQVYGNIADGNARVWQSPPVTHPGNHLSHASIGHAIDWFAQTLEGGNPDAVNDQIWFFKEIGTLIALIGFVMLMLGSFNVLLLTPYFSRLISANSPSAYVRRTGKWWVAAIISAIIPVATFYPAMGWGAALLPASAWFPQAITSQIAVWAVVNGLIFTALGFIIRTGKLTYSHQLLPSISIALLTVGIAYVSVLAADFLFKVDFRFWFVGVKAMSLDQLQIMLVYLIPFTVFFVLALRALHSGLSVASDRPLLQYCSNSLALMGGFLLFLIAQYSSLFTRGVLITPGEPLNTIVMIQFVPMLLIVGIVSTYTYRRTASYLPGAFVNALFVSWYIVAGQATQFAG</sequence>
<keyword evidence="3" id="KW-0472">Membrane</keyword>
<dbReference type="InterPro" id="IPR050261">
    <property type="entry name" value="FrsA_esterase"/>
</dbReference>
<dbReference type="PANTHER" id="PTHR22946:SF9">
    <property type="entry name" value="POLYKETIDE TRANSFERASE AF380"/>
    <property type="match status" value="1"/>
</dbReference>
<feature type="transmembrane region" description="Helical" evidence="3">
    <location>
        <begin position="516"/>
        <end position="535"/>
    </location>
</feature>
<keyword evidence="3" id="KW-0812">Transmembrane</keyword>
<dbReference type="EMBL" id="LAZR01000014">
    <property type="protein sequence ID" value="KKO07019.1"/>
    <property type="molecule type" value="Genomic_DNA"/>
</dbReference>
<feature type="transmembrane region" description="Helical" evidence="3">
    <location>
        <begin position="444"/>
        <end position="464"/>
    </location>
</feature>
<dbReference type="InterPro" id="IPR000073">
    <property type="entry name" value="AB_hydrolase_1"/>
</dbReference>
<dbReference type="PANTHER" id="PTHR22946">
    <property type="entry name" value="DIENELACTONE HYDROLASE DOMAIN-CONTAINING PROTEIN-RELATED"/>
    <property type="match status" value="1"/>
</dbReference>
<evidence type="ECO:0000256" key="1">
    <source>
        <dbReference type="ARBA" id="ARBA00022801"/>
    </source>
</evidence>
<evidence type="ECO:0000313" key="5">
    <source>
        <dbReference type="EMBL" id="KKO07019.1"/>
    </source>
</evidence>
<comment type="similarity">
    <text evidence="2">Belongs to the AB hydrolase superfamily. FUS2 hydrolase family.</text>
</comment>
<organism evidence="5">
    <name type="scientific">marine sediment metagenome</name>
    <dbReference type="NCBI Taxonomy" id="412755"/>
    <lineage>
        <taxon>unclassified sequences</taxon>
        <taxon>metagenomes</taxon>
        <taxon>ecological metagenomes</taxon>
    </lineage>
</organism>
<protein>
    <recommendedName>
        <fullName evidence="4">AB hydrolase-1 domain-containing protein</fullName>
    </recommendedName>
</protein>
<feature type="transmembrane region" description="Helical" evidence="3">
    <location>
        <begin position="476"/>
        <end position="496"/>
    </location>
</feature>
<feature type="domain" description="AB hydrolase-1" evidence="4">
    <location>
        <begin position="67"/>
        <end position="194"/>
    </location>
</feature>